<dbReference type="OrthoDB" id="9968061at2"/>
<dbReference type="Pfam" id="PF01740">
    <property type="entry name" value="STAS"/>
    <property type="match status" value="1"/>
</dbReference>
<name>E4U2Q0_SULKY</name>
<dbReference type="RefSeq" id="WP_013459832.1">
    <property type="nucleotide sequence ID" value="NC_014762.1"/>
</dbReference>
<evidence type="ECO:0000259" key="1">
    <source>
        <dbReference type="PROSITE" id="PS50801"/>
    </source>
</evidence>
<dbReference type="Gene3D" id="3.30.750.24">
    <property type="entry name" value="STAS domain"/>
    <property type="match status" value="1"/>
</dbReference>
<organism evidence="2 3">
    <name type="scientific">Sulfuricurvum kujiense (strain ATCC BAA-921 / DSM 16994 / JCM 11577 / YK-1)</name>
    <dbReference type="NCBI Taxonomy" id="709032"/>
    <lineage>
        <taxon>Bacteria</taxon>
        <taxon>Pseudomonadati</taxon>
        <taxon>Campylobacterota</taxon>
        <taxon>Epsilonproteobacteria</taxon>
        <taxon>Campylobacterales</taxon>
        <taxon>Sulfurimonadaceae</taxon>
        <taxon>Sulfuricurvum</taxon>
    </lineage>
</organism>
<dbReference type="InterPro" id="IPR036513">
    <property type="entry name" value="STAS_dom_sf"/>
</dbReference>
<dbReference type="InterPro" id="IPR002645">
    <property type="entry name" value="STAS_dom"/>
</dbReference>
<dbReference type="KEGG" id="sku:Sulku_0971"/>
<dbReference type="PANTHER" id="PTHR35849:SF2">
    <property type="entry name" value="BLR2341 PROTEIN"/>
    <property type="match status" value="1"/>
</dbReference>
<dbReference type="AlphaFoldDB" id="E4U2Q0"/>
<sequence length="92" mass="10450">MYKLEFEKLTIYEVESLHKSLLEWCEKSDKELILDLGSINTIDIAAIQLLIAAQKTCEKKSTEFILKNLSAEVQNSMRIAGCDTLFKGSLHD</sequence>
<dbReference type="SUPFAM" id="SSF52091">
    <property type="entry name" value="SpoIIaa-like"/>
    <property type="match status" value="1"/>
</dbReference>
<evidence type="ECO:0000313" key="3">
    <source>
        <dbReference type="Proteomes" id="UP000008721"/>
    </source>
</evidence>
<dbReference type="PANTHER" id="PTHR35849">
    <property type="entry name" value="BLR2341 PROTEIN"/>
    <property type="match status" value="1"/>
</dbReference>
<feature type="domain" description="STAS" evidence="1">
    <location>
        <begin position="9"/>
        <end position="92"/>
    </location>
</feature>
<gene>
    <name evidence="2" type="ordered locus">Sulku_0971</name>
</gene>
<reference evidence="2 3" key="1">
    <citation type="journal article" date="2012" name="Stand. Genomic Sci.">
        <title>Complete genome sequence of the sulfur compounds oxidizing chemolithoautotroph Sulfuricurvum kujiense type strain (YK-1(T)).</title>
        <authorList>
            <person name="Han C."/>
            <person name="Kotsyurbenko O."/>
            <person name="Chertkov O."/>
            <person name="Held B."/>
            <person name="Lapidus A."/>
            <person name="Nolan M."/>
            <person name="Lucas S."/>
            <person name="Hammon N."/>
            <person name="Deshpande S."/>
            <person name="Cheng J.F."/>
            <person name="Tapia R."/>
            <person name="Goodwin L.A."/>
            <person name="Pitluck S."/>
            <person name="Liolios K."/>
            <person name="Pagani I."/>
            <person name="Ivanova N."/>
            <person name="Mavromatis K."/>
            <person name="Mikhailova N."/>
            <person name="Pati A."/>
            <person name="Chen A."/>
            <person name="Palaniappan K."/>
            <person name="Land M."/>
            <person name="Hauser L."/>
            <person name="Chang Y.J."/>
            <person name="Jeffries C.D."/>
            <person name="Brambilla E.M."/>
            <person name="Rohde M."/>
            <person name="Spring S."/>
            <person name="Sikorski J."/>
            <person name="Goker M."/>
            <person name="Woyke T."/>
            <person name="Bristow J."/>
            <person name="Eisen J.A."/>
            <person name="Markowitz V."/>
            <person name="Hugenholtz P."/>
            <person name="Kyrpides N.C."/>
            <person name="Klenk H.P."/>
            <person name="Detter J.C."/>
        </authorList>
    </citation>
    <scope>NUCLEOTIDE SEQUENCE [LARGE SCALE GENOMIC DNA]</scope>
    <source>
        <strain evidence="3">ATCC BAA-921 / DSM 16994 / JCM 11577 / YK-1</strain>
    </source>
</reference>
<dbReference type="Proteomes" id="UP000008721">
    <property type="component" value="Chromosome"/>
</dbReference>
<keyword evidence="3" id="KW-1185">Reference proteome</keyword>
<dbReference type="CDD" id="cd07043">
    <property type="entry name" value="STAS_anti-anti-sigma_factors"/>
    <property type="match status" value="1"/>
</dbReference>
<dbReference type="STRING" id="709032.Sulku_0971"/>
<dbReference type="PROSITE" id="PS50801">
    <property type="entry name" value="STAS"/>
    <property type="match status" value="1"/>
</dbReference>
<accession>E4U2Q0</accession>
<dbReference type="EMBL" id="CP002355">
    <property type="protein sequence ID" value="ADR33635.1"/>
    <property type="molecule type" value="Genomic_DNA"/>
</dbReference>
<proteinExistence type="predicted"/>
<protein>
    <submittedName>
        <fullName evidence="2">Sulfate transporter/antisigma-factor antagonist STAS</fullName>
    </submittedName>
</protein>
<dbReference type="InterPro" id="IPR052746">
    <property type="entry name" value="MlaB_ABC_Transporter"/>
</dbReference>
<dbReference type="HOGENOM" id="CLU_2482127_0_0_7"/>
<evidence type="ECO:0000313" key="2">
    <source>
        <dbReference type="EMBL" id="ADR33635.1"/>
    </source>
</evidence>
<dbReference type="eggNOG" id="COG0659">
    <property type="taxonomic scope" value="Bacteria"/>
</dbReference>